<dbReference type="Proteomes" id="UP001430679">
    <property type="component" value="Unassembled WGS sequence"/>
</dbReference>
<dbReference type="PANTHER" id="PTHR34220:SF7">
    <property type="entry name" value="SENSOR HISTIDINE KINASE YPDA"/>
    <property type="match status" value="1"/>
</dbReference>
<name>A0ABS8MJ99_9FLAO</name>
<evidence type="ECO:0000259" key="3">
    <source>
        <dbReference type="Pfam" id="PF06580"/>
    </source>
</evidence>
<gene>
    <name evidence="4" type="ORF">LNP81_21430</name>
</gene>
<dbReference type="EMBL" id="JAJJMM010000001">
    <property type="protein sequence ID" value="MCC9065575.1"/>
    <property type="molecule type" value="Genomic_DNA"/>
</dbReference>
<keyword evidence="4" id="KW-0808">Transferase</keyword>
<proteinExistence type="predicted"/>
<keyword evidence="2" id="KW-0472">Membrane</keyword>
<feature type="transmembrane region" description="Helical" evidence="2">
    <location>
        <begin position="119"/>
        <end position="140"/>
    </location>
</feature>
<feature type="transmembrane region" description="Helical" evidence="2">
    <location>
        <begin position="86"/>
        <end position="107"/>
    </location>
</feature>
<feature type="coiled-coil region" evidence="1">
    <location>
        <begin position="145"/>
        <end position="172"/>
    </location>
</feature>
<feature type="domain" description="Signal transduction histidine kinase internal region" evidence="3">
    <location>
        <begin position="164"/>
        <end position="242"/>
    </location>
</feature>
<reference evidence="4" key="1">
    <citation type="submission" date="2021-11" db="EMBL/GenBank/DDBJ databases">
        <title>Description of novel Flavobacterium species.</title>
        <authorList>
            <person name="Saticioglu I.B."/>
            <person name="Ay H."/>
            <person name="Altun S."/>
            <person name="Duman M."/>
        </authorList>
    </citation>
    <scope>NUCLEOTIDE SEQUENCE</scope>
    <source>
        <strain evidence="4">F-30</strain>
    </source>
</reference>
<keyword evidence="1" id="KW-0175">Coiled coil</keyword>
<dbReference type="InterPro" id="IPR010559">
    <property type="entry name" value="Sig_transdc_His_kin_internal"/>
</dbReference>
<feature type="transmembrane region" description="Helical" evidence="2">
    <location>
        <begin position="12"/>
        <end position="29"/>
    </location>
</feature>
<evidence type="ECO:0000256" key="1">
    <source>
        <dbReference type="SAM" id="Coils"/>
    </source>
</evidence>
<dbReference type="GO" id="GO:0016301">
    <property type="term" value="F:kinase activity"/>
    <property type="evidence" value="ECO:0007669"/>
    <property type="project" value="UniProtKB-KW"/>
</dbReference>
<organism evidence="4 5">
    <name type="scientific">Flavobacterium piscisymbiosum</name>
    <dbReference type="NCBI Taxonomy" id="2893753"/>
    <lineage>
        <taxon>Bacteria</taxon>
        <taxon>Pseudomonadati</taxon>
        <taxon>Bacteroidota</taxon>
        <taxon>Flavobacteriia</taxon>
        <taxon>Flavobacteriales</taxon>
        <taxon>Flavobacteriaceae</taxon>
        <taxon>Flavobacterium</taxon>
    </lineage>
</organism>
<dbReference type="RefSeq" id="WP_230039332.1">
    <property type="nucleotide sequence ID" value="NZ_JAJJMM010000001.1"/>
</dbReference>
<feature type="transmembrane region" description="Helical" evidence="2">
    <location>
        <begin position="41"/>
        <end position="66"/>
    </location>
</feature>
<evidence type="ECO:0000256" key="2">
    <source>
        <dbReference type="SAM" id="Phobius"/>
    </source>
</evidence>
<comment type="caution">
    <text evidence="4">The sequence shown here is derived from an EMBL/GenBank/DDBJ whole genome shotgun (WGS) entry which is preliminary data.</text>
</comment>
<protein>
    <submittedName>
        <fullName evidence="4">Histidine kinase</fullName>
    </submittedName>
</protein>
<sequence length="346" mass="40017">MMYTKHYKNLRLYGYPVFAVFLYLILILLNSDESNIQGWKFYTIIDFITEGVFCLIFTIVLFETGLGLSQMLNKKSVWKKNTMPRFIFQLLLQIVIVSILVVLFFTIDLPQKYGYDDLLLRRALIFGIIFSILVTTGLTAEQLLLKWNESKLEAVENKKQALQAELNALKLQLDPHFLFNNLSTLTSLIEENQVTAVQYVTNLSAVYRYLLSYRNKNIVVLKTELDFIKEYLFLYQIRYGSSITIYIADNSDLLNKYIPPLTLQLLIENAIKHNSFSITAPLIIRISYEDQWIIVKNNKAPKFTKEPGEGIGLAHIDHSYKVLGAIPPEVYDLEDSFEVKIPLLNN</sequence>
<keyword evidence="2" id="KW-1133">Transmembrane helix</keyword>
<accession>A0ABS8MJ99</accession>
<dbReference type="InterPro" id="IPR050640">
    <property type="entry name" value="Bact_2-comp_sensor_kinase"/>
</dbReference>
<keyword evidence="5" id="KW-1185">Reference proteome</keyword>
<keyword evidence="2" id="KW-0812">Transmembrane</keyword>
<dbReference type="Pfam" id="PF06580">
    <property type="entry name" value="His_kinase"/>
    <property type="match status" value="1"/>
</dbReference>
<evidence type="ECO:0000313" key="5">
    <source>
        <dbReference type="Proteomes" id="UP001430679"/>
    </source>
</evidence>
<keyword evidence="4" id="KW-0418">Kinase</keyword>
<evidence type="ECO:0000313" key="4">
    <source>
        <dbReference type="EMBL" id="MCC9065575.1"/>
    </source>
</evidence>
<dbReference type="PANTHER" id="PTHR34220">
    <property type="entry name" value="SENSOR HISTIDINE KINASE YPDA"/>
    <property type="match status" value="1"/>
</dbReference>